<dbReference type="Proteomes" id="UP001199916">
    <property type="component" value="Unassembled WGS sequence"/>
</dbReference>
<evidence type="ECO:0000313" key="2">
    <source>
        <dbReference type="Proteomes" id="UP001199916"/>
    </source>
</evidence>
<comment type="caution">
    <text evidence="1">The sequence shown here is derived from an EMBL/GenBank/DDBJ whole genome shotgun (WGS) entry which is preliminary data.</text>
</comment>
<protein>
    <recommendedName>
        <fullName evidence="3">Glycosyl hydrolase family 13 catalytic domain-containing protein</fullName>
    </recommendedName>
</protein>
<dbReference type="InterPro" id="IPR017853">
    <property type="entry name" value="GH"/>
</dbReference>
<proteinExistence type="predicted"/>
<reference evidence="1 2" key="1">
    <citation type="submission" date="2021-11" db="EMBL/GenBank/DDBJ databases">
        <title>Draft genome sequence of Paenibacillus profundus YoMME, a new Gram-positive bacteria with exoelectrogenic properties.</title>
        <authorList>
            <person name="Hubenova Y."/>
            <person name="Hubenova E."/>
            <person name="Manasiev Y."/>
            <person name="Peykov S."/>
            <person name="Mitov M."/>
        </authorList>
    </citation>
    <scope>NUCLEOTIDE SEQUENCE [LARGE SCALE GENOMIC DNA]</scope>
    <source>
        <strain evidence="1 2">YoMME</strain>
    </source>
</reference>
<evidence type="ECO:0000313" key="1">
    <source>
        <dbReference type="EMBL" id="MCE5169401.1"/>
    </source>
</evidence>
<dbReference type="EMBL" id="JAJNBZ010000004">
    <property type="protein sequence ID" value="MCE5169401.1"/>
    <property type="molecule type" value="Genomic_DNA"/>
</dbReference>
<accession>A0ABS8YGB3</accession>
<organism evidence="1 2">
    <name type="scientific">Paenibacillus profundus</name>
    <dbReference type="NCBI Taxonomy" id="1173085"/>
    <lineage>
        <taxon>Bacteria</taxon>
        <taxon>Bacillati</taxon>
        <taxon>Bacillota</taxon>
        <taxon>Bacilli</taxon>
        <taxon>Bacillales</taxon>
        <taxon>Paenibacillaceae</taxon>
        <taxon>Paenibacillus</taxon>
    </lineage>
</organism>
<evidence type="ECO:0008006" key="3">
    <source>
        <dbReference type="Google" id="ProtNLM"/>
    </source>
</evidence>
<sequence>MSGNDKRKMKLAALFQLTFMGTPCIYYGDEVRLDREHDLGCRPAALLSQPDRAAVRAICVAHGQLPLRSCEGE</sequence>
<keyword evidence="2" id="KW-1185">Reference proteome</keyword>
<dbReference type="SUPFAM" id="SSF51445">
    <property type="entry name" value="(Trans)glycosidases"/>
    <property type="match status" value="1"/>
</dbReference>
<dbReference type="Gene3D" id="3.20.20.80">
    <property type="entry name" value="Glycosidases"/>
    <property type="match status" value="1"/>
</dbReference>
<gene>
    <name evidence="1" type="ORF">LQV63_08755</name>
</gene>
<name>A0ABS8YGB3_9BACL</name>